<evidence type="ECO:0000256" key="3">
    <source>
        <dbReference type="ARBA" id="ARBA00022692"/>
    </source>
</evidence>
<gene>
    <name evidence="8" type="ORF">H9626_12445</name>
</gene>
<sequence>MRNKQWIGEAVRFGIVGVGATALHYGIYYLLQQVINVNVAYTVGYAVSFVANFYATSYFTFGTSPSWKKLFGMGAAHGVNYLLHILLLNVFLWMGIPKVWAPFPVFAVVIPVNFLLVRFVFKRK</sequence>
<keyword evidence="5 6" id="KW-0472">Membrane</keyword>
<dbReference type="EMBL" id="JACSPQ010000019">
    <property type="protein sequence ID" value="MBD8003011.1"/>
    <property type="molecule type" value="Genomic_DNA"/>
</dbReference>
<feature type="domain" description="GtrA/DPMS transmembrane" evidence="7">
    <location>
        <begin position="12"/>
        <end position="120"/>
    </location>
</feature>
<name>A0ABR8VEG4_9BACT</name>
<comment type="similarity">
    <text evidence="2">Belongs to the GtrA family.</text>
</comment>
<feature type="transmembrane region" description="Helical" evidence="6">
    <location>
        <begin position="73"/>
        <end position="94"/>
    </location>
</feature>
<feature type="transmembrane region" description="Helical" evidence="6">
    <location>
        <begin position="100"/>
        <end position="121"/>
    </location>
</feature>
<evidence type="ECO:0000256" key="5">
    <source>
        <dbReference type="ARBA" id="ARBA00023136"/>
    </source>
</evidence>
<dbReference type="Proteomes" id="UP000616346">
    <property type="component" value="Unassembled WGS sequence"/>
</dbReference>
<keyword evidence="3 6" id="KW-0812">Transmembrane</keyword>
<dbReference type="PANTHER" id="PTHR38459:SF1">
    <property type="entry name" value="PROPHAGE BACTOPRENOL-LINKED GLUCOSE TRANSLOCASE HOMOLOG"/>
    <property type="match status" value="1"/>
</dbReference>
<evidence type="ECO:0000256" key="6">
    <source>
        <dbReference type="SAM" id="Phobius"/>
    </source>
</evidence>
<comment type="caution">
    <text evidence="8">The sequence shown here is derived from an EMBL/GenBank/DDBJ whole genome shotgun (WGS) entry which is preliminary data.</text>
</comment>
<evidence type="ECO:0000256" key="4">
    <source>
        <dbReference type="ARBA" id="ARBA00022989"/>
    </source>
</evidence>
<dbReference type="PANTHER" id="PTHR38459">
    <property type="entry name" value="PROPHAGE BACTOPRENOL-LINKED GLUCOSE TRANSLOCASE HOMOLOG"/>
    <property type="match status" value="1"/>
</dbReference>
<organism evidence="8 9">
    <name type="scientific">Phocaeicola faecium</name>
    <dbReference type="NCBI Taxonomy" id="2762213"/>
    <lineage>
        <taxon>Bacteria</taxon>
        <taxon>Pseudomonadati</taxon>
        <taxon>Bacteroidota</taxon>
        <taxon>Bacteroidia</taxon>
        <taxon>Bacteroidales</taxon>
        <taxon>Bacteroidaceae</taxon>
        <taxon>Phocaeicola</taxon>
    </lineage>
</organism>
<dbReference type="RefSeq" id="WP_178257527.1">
    <property type="nucleotide sequence ID" value="NZ_JACSPQ010000019.1"/>
</dbReference>
<dbReference type="Pfam" id="PF04138">
    <property type="entry name" value="GtrA_DPMS_TM"/>
    <property type="match status" value="1"/>
</dbReference>
<evidence type="ECO:0000313" key="8">
    <source>
        <dbReference type="EMBL" id="MBD8003011.1"/>
    </source>
</evidence>
<evidence type="ECO:0000313" key="9">
    <source>
        <dbReference type="Proteomes" id="UP000616346"/>
    </source>
</evidence>
<feature type="transmembrane region" description="Helical" evidence="6">
    <location>
        <begin position="43"/>
        <end position="61"/>
    </location>
</feature>
<protein>
    <submittedName>
        <fullName evidence="8">GtrA family protein</fullName>
    </submittedName>
</protein>
<dbReference type="InterPro" id="IPR007267">
    <property type="entry name" value="GtrA_DPMS_TM"/>
</dbReference>
<feature type="transmembrane region" description="Helical" evidence="6">
    <location>
        <begin position="12"/>
        <end position="31"/>
    </location>
</feature>
<evidence type="ECO:0000256" key="1">
    <source>
        <dbReference type="ARBA" id="ARBA00004141"/>
    </source>
</evidence>
<accession>A0ABR8VEG4</accession>
<dbReference type="InterPro" id="IPR051401">
    <property type="entry name" value="GtrA_CellWall_Glycosyl"/>
</dbReference>
<proteinExistence type="inferred from homology"/>
<evidence type="ECO:0000256" key="2">
    <source>
        <dbReference type="ARBA" id="ARBA00009399"/>
    </source>
</evidence>
<keyword evidence="4 6" id="KW-1133">Transmembrane helix</keyword>
<evidence type="ECO:0000259" key="7">
    <source>
        <dbReference type="Pfam" id="PF04138"/>
    </source>
</evidence>
<keyword evidence="9" id="KW-1185">Reference proteome</keyword>
<comment type="subcellular location">
    <subcellularLocation>
        <location evidence="1">Membrane</location>
        <topology evidence="1">Multi-pass membrane protein</topology>
    </subcellularLocation>
</comment>
<reference evidence="8 9" key="1">
    <citation type="submission" date="2020-08" db="EMBL/GenBank/DDBJ databases">
        <title>A Genomic Blueprint of the Chicken Gut Microbiome.</title>
        <authorList>
            <person name="Gilroy R."/>
            <person name="Ravi A."/>
            <person name="Getino M."/>
            <person name="Pursley I."/>
            <person name="Horton D.L."/>
            <person name="Alikhan N.-F."/>
            <person name="Baker D."/>
            <person name="Gharbi K."/>
            <person name="Hall N."/>
            <person name="Watson M."/>
            <person name="Adriaenssens E.M."/>
            <person name="Foster-Nyarko E."/>
            <person name="Jarju S."/>
            <person name="Secka A."/>
            <person name="Antonio M."/>
            <person name="Oren A."/>
            <person name="Chaudhuri R."/>
            <person name="La Ragione R.M."/>
            <person name="Hildebrand F."/>
            <person name="Pallen M.J."/>
        </authorList>
    </citation>
    <scope>NUCLEOTIDE SEQUENCE [LARGE SCALE GENOMIC DNA]</scope>
    <source>
        <strain evidence="8 9">Sa1YUN3</strain>
    </source>
</reference>